<dbReference type="SUPFAM" id="SSF53335">
    <property type="entry name" value="S-adenosyl-L-methionine-dependent methyltransferases"/>
    <property type="match status" value="1"/>
</dbReference>
<dbReference type="Pfam" id="PF07669">
    <property type="entry name" value="Eco57I"/>
    <property type="match status" value="1"/>
</dbReference>
<dbReference type="PANTHER" id="PTHR33841:SF1">
    <property type="entry name" value="DNA METHYLTRANSFERASE A"/>
    <property type="match status" value="1"/>
</dbReference>
<dbReference type="PRINTS" id="PR00507">
    <property type="entry name" value="N12N6MTFRASE"/>
</dbReference>
<dbReference type="InterPro" id="IPR029063">
    <property type="entry name" value="SAM-dependent_MTases_sf"/>
</dbReference>
<dbReference type="PANTHER" id="PTHR33841">
    <property type="entry name" value="DNA METHYLTRANSFERASE YEEA-RELATED"/>
    <property type="match status" value="1"/>
</dbReference>
<evidence type="ECO:0000256" key="4">
    <source>
        <dbReference type="ARBA" id="ARBA00022691"/>
    </source>
</evidence>
<gene>
    <name evidence="8" type="primary">pglX</name>
    <name evidence="8" type="ORF">J0J70_00070</name>
</gene>
<reference evidence="8" key="1">
    <citation type="submission" date="2021-03" db="EMBL/GenBank/DDBJ databases">
        <title>Comparative Genomics and Metabolomics in the genus Turicibacter.</title>
        <authorList>
            <person name="Maki J."/>
            <person name="Looft T."/>
        </authorList>
    </citation>
    <scope>NUCLEOTIDE SEQUENCE</scope>
    <source>
        <strain evidence="8">ISU324</strain>
    </source>
</reference>
<protein>
    <recommendedName>
        <fullName evidence="1">site-specific DNA-methyltransferase (adenine-specific)</fullName>
        <ecNumber evidence="1">2.1.1.72</ecNumber>
    </recommendedName>
</protein>
<dbReference type="GO" id="GO:0006304">
    <property type="term" value="P:DNA modification"/>
    <property type="evidence" value="ECO:0007669"/>
    <property type="project" value="InterPro"/>
</dbReference>
<dbReference type="EC" id="2.1.1.72" evidence="1"/>
<keyword evidence="4" id="KW-0949">S-adenosyl-L-methionine</keyword>
<dbReference type="Proteomes" id="UP001058072">
    <property type="component" value="Chromosome"/>
</dbReference>
<evidence type="ECO:0000256" key="3">
    <source>
        <dbReference type="ARBA" id="ARBA00022679"/>
    </source>
</evidence>
<proteinExistence type="predicted"/>
<keyword evidence="3" id="KW-0808">Transferase</keyword>
<dbReference type="Gene3D" id="3.40.50.150">
    <property type="entry name" value="Vaccinia Virus protein VP39"/>
    <property type="match status" value="1"/>
</dbReference>
<evidence type="ECO:0000256" key="5">
    <source>
        <dbReference type="ARBA" id="ARBA00047942"/>
    </source>
</evidence>
<evidence type="ECO:0000256" key="2">
    <source>
        <dbReference type="ARBA" id="ARBA00022603"/>
    </source>
</evidence>
<feature type="coiled-coil region" evidence="6">
    <location>
        <begin position="1119"/>
        <end position="1158"/>
    </location>
</feature>
<name>A0A9Q9FFE2_9FIRM</name>
<dbReference type="InterPro" id="IPR011639">
    <property type="entry name" value="MethylTrfase_TaqI-like_dom"/>
</dbReference>
<dbReference type="GO" id="GO:0009007">
    <property type="term" value="F:site-specific DNA-methyltransferase (adenine-specific) activity"/>
    <property type="evidence" value="ECO:0007669"/>
    <property type="project" value="UniProtKB-EC"/>
</dbReference>
<evidence type="ECO:0000256" key="1">
    <source>
        <dbReference type="ARBA" id="ARBA00011900"/>
    </source>
</evidence>
<evidence type="ECO:0000259" key="7">
    <source>
        <dbReference type="Pfam" id="PF07669"/>
    </source>
</evidence>
<evidence type="ECO:0000256" key="6">
    <source>
        <dbReference type="SAM" id="Coils"/>
    </source>
</evidence>
<dbReference type="NCBIfam" id="NF033452">
    <property type="entry name" value="BREX_1_MTaseX"/>
    <property type="match status" value="1"/>
</dbReference>
<keyword evidence="2" id="KW-0489">Methyltransferase</keyword>
<dbReference type="GO" id="GO:0032259">
    <property type="term" value="P:methylation"/>
    <property type="evidence" value="ECO:0007669"/>
    <property type="project" value="UniProtKB-KW"/>
</dbReference>
<dbReference type="InterPro" id="IPR047939">
    <property type="entry name" value="BREX_1_PglX"/>
</dbReference>
<evidence type="ECO:0000313" key="8">
    <source>
        <dbReference type="EMBL" id="UUF08487.1"/>
    </source>
</evidence>
<dbReference type="InterPro" id="IPR050953">
    <property type="entry name" value="N4_N6_ade-DNA_methylase"/>
</dbReference>
<dbReference type="EMBL" id="CP071250">
    <property type="protein sequence ID" value="UUF08487.1"/>
    <property type="molecule type" value="Genomic_DNA"/>
</dbReference>
<accession>A0A9Q9FFE2</accession>
<comment type="catalytic activity">
    <reaction evidence="5">
        <text>a 2'-deoxyadenosine in DNA + S-adenosyl-L-methionine = an N(6)-methyl-2'-deoxyadenosine in DNA + S-adenosyl-L-homocysteine + H(+)</text>
        <dbReference type="Rhea" id="RHEA:15197"/>
        <dbReference type="Rhea" id="RHEA-COMP:12418"/>
        <dbReference type="Rhea" id="RHEA-COMP:12419"/>
        <dbReference type="ChEBI" id="CHEBI:15378"/>
        <dbReference type="ChEBI" id="CHEBI:57856"/>
        <dbReference type="ChEBI" id="CHEBI:59789"/>
        <dbReference type="ChEBI" id="CHEBI:90615"/>
        <dbReference type="ChEBI" id="CHEBI:90616"/>
        <dbReference type="EC" id="2.1.1.72"/>
    </reaction>
</comment>
<feature type="domain" description="Type II methyltransferase M.TaqI-like" evidence="7">
    <location>
        <begin position="354"/>
        <end position="579"/>
    </location>
</feature>
<organism evidence="8 9">
    <name type="scientific">Turicibacter bilis</name>
    <dbReference type="NCBI Taxonomy" id="2735723"/>
    <lineage>
        <taxon>Bacteria</taxon>
        <taxon>Bacillati</taxon>
        <taxon>Bacillota</taxon>
        <taxon>Erysipelotrichia</taxon>
        <taxon>Erysipelotrichales</taxon>
        <taxon>Turicibacteraceae</taxon>
        <taxon>Turicibacter</taxon>
    </lineage>
</organism>
<keyword evidence="6" id="KW-0175">Coiled coil</keyword>
<dbReference type="RefSeq" id="WP_212725105.1">
    <property type="nucleotide sequence ID" value="NZ_CP071250.1"/>
</dbReference>
<sequence>MNKTAIKNFAIWARKKLISEITYKAGLIGITEKGIINCLDSSTNNVQFFDIGTGKPTEIYHEEIKQRESLVKYIREKERESDYNTAFHFIMEEVAYTWFNRLIAIRFMEVNEYLPSGVRVLSSESQGKIEPDIVTTPFDSDLEFTSYEIDKIIQLKDKNRLDELFRMLFIKQCNKLNEVLPELFEKTNDYTELLLNISFTDNEGIVSHLLNDIEEESFIDSIEIIGWMYQYYNTEPKDVRIGTRKKYKKDDIPFVTQLFTPDWIVRLIVDNSLGRYWLERNPNSGLESKMEYFILPKNNKLPYINETINPEEITFFDPCMGSGHILVYAFDILMEIYRESGYVDRDAVQSIIKNNLFGLDIDGRAYQLAYFAIMMKARSYDRRFLTRGIEPNISVIIETNDIAKFDYDGIINDKNQNEISRYLISAYQDSKEIGTLINIKNYDYNSFEEYLNSLKFSGQLTIESEFLNREFIPTMIKVIKQARIMSNRYNIVCTNPPYMNSSYMTPVLKKMLEKEYNDYKTDIFSAFIVKCIEYCKEAGQIGLLTPYVWMFIASYEKLRNKILNNTTISTLVQLEYNAFEAACVPVCAFTLENRKLKYNGDYIKLSEFKGVDVQAPKTLEAINNIECDYRYSCSQDKFFNIPGVPISYWVSEDFIRAFEKGSLLGDLIPVKKGMDTGNNEYFLKFWFEVFFSKISLYDGNNKWIPYDKGGNYRKWFGNNQYILRWSNDGSELRNSTANLRSKHLYFKKSITWNALSSSSTCFRYSMFGGAFDSAGSSMFPCDEDLDLYLGVMNTKIAQYYLNVINPTLNYGSGSMSQVPILFDKSNYLNIKELVKQNISISKNDWDSFETSWDFITHPLIKYRIDSEYTDSKQSKNQYKISDAFRSLKFNTEANFLKLKSNEEELNRIFIDIYGLKNELTPEVQDKDVTVSRIYDKKGDIPENMKDNNYVLTCQDIIKSFISYTVGCMFGRYSLDVDGLIQNGQELDENKYKTFKPNKANCILISDEEYFEDDIVGLFVQLVKKIYGEQTLEDNLDFIAKVLGNKGSTSREIIRNYFVKDFYKDHIKNYQKRPIYWLYDSGRQDGFKLMVSMHRYNADTTGLVRVEYLHKMQKIYTSEINRMQEIVENSKNSNEIIQAEKRKEKLVKQLKEVKEYDEKIAHLALARIEIDLDDGVKINYDKVQTAQDGKKLSILGKI</sequence>
<dbReference type="AlphaFoldDB" id="A0A9Q9FFE2"/>
<evidence type="ECO:0000313" key="9">
    <source>
        <dbReference type="Proteomes" id="UP001058072"/>
    </source>
</evidence>